<accession>A0A066Z702</accession>
<dbReference type="HOGENOM" id="CLU_3153849_0_0_11"/>
<dbReference type="RefSeq" id="WP_157031959.1">
    <property type="nucleotide sequence ID" value="NZ_KK853997.1"/>
</dbReference>
<comment type="caution">
    <text evidence="1">The sequence shown here is derived from an EMBL/GenBank/DDBJ whole genome shotgun (WGS) entry which is preliminary data.</text>
</comment>
<dbReference type="Proteomes" id="UP000027178">
    <property type="component" value="Unassembled WGS sequence"/>
</dbReference>
<evidence type="ECO:0000313" key="2">
    <source>
        <dbReference type="Proteomes" id="UP000027178"/>
    </source>
</evidence>
<name>A0A066Z702_9ACTN</name>
<evidence type="ECO:0000313" key="1">
    <source>
        <dbReference type="EMBL" id="KDN86101.1"/>
    </source>
</evidence>
<proteinExistence type="predicted"/>
<organism evidence="1 2">
    <name type="scientific">Kitasatospora cheerisanensis KCTC 2395</name>
    <dbReference type="NCBI Taxonomy" id="1348663"/>
    <lineage>
        <taxon>Bacteria</taxon>
        <taxon>Bacillati</taxon>
        <taxon>Actinomycetota</taxon>
        <taxon>Actinomycetes</taxon>
        <taxon>Kitasatosporales</taxon>
        <taxon>Streptomycetaceae</taxon>
        <taxon>Kitasatospora</taxon>
    </lineage>
</organism>
<reference evidence="1 2" key="1">
    <citation type="submission" date="2014-05" db="EMBL/GenBank/DDBJ databases">
        <title>Draft Genome Sequence of Kitasatospora cheerisanensis KCTC 2395.</title>
        <authorList>
            <person name="Nam D.H."/>
        </authorList>
    </citation>
    <scope>NUCLEOTIDE SEQUENCE [LARGE SCALE GENOMIC DNA]</scope>
    <source>
        <strain evidence="1 2">KCTC 2395</strain>
    </source>
</reference>
<keyword evidence="2" id="KW-1185">Reference proteome</keyword>
<protein>
    <submittedName>
        <fullName evidence="1">Uncharacterized protein</fullName>
    </submittedName>
</protein>
<dbReference type="PATRIC" id="fig|1348663.4.peg.1851"/>
<sequence length="48" mass="4899">MLATAARLTASPHPLPPLADLAVALTAHEVAITWPDATTSRLALPSAP</sequence>
<dbReference type="EMBL" id="JNBY01000073">
    <property type="protein sequence ID" value="KDN86101.1"/>
    <property type="molecule type" value="Genomic_DNA"/>
</dbReference>
<gene>
    <name evidence="1" type="ORF">KCH_19180</name>
</gene>
<dbReference type="AlphaFoldDB" id="A0A066Z702"/>